<dbReference type="SUPFAM" id="SSF56300">
    <property type="entry name" value="Metallo-dependent phosphatases"/>
    <property type="match status" value="1"/>
</dbReference>
<protein>
    <recommendedName>
        <fullName evidence="2">Calcineurin-like phosphoesterase domain-containing protein</fullName>
    </recommendedName>
</protein>
<dbReference type="GO" id="GO:0016791">
    <property type="term" value="F:phosphatase activity"/>
    <property type="evidence" value="ECO:0007669"/>
    <property type="project" value="TreeGrafter"/>
</dbReference>
<dbReference type="PANTHER" id="PTHR42850:SF4">
    <property type="entry name" value="ZINC-DEPENDENT ENDOPOLYPHOSPHATASE"/>
    <property type="match status" value="1"/>
</dbReference>
<dbReference type="GO" id="GO:0000298">
    <property type="term" value="F:endopolyphosphatase activity"/>
    <property type="evidence" value="ECO:0007669"/>
    <property type="project" value="TreeGrafter"/>
</dbReference>
<organism evidence="3">
    <name type="scientific">Gibberella zeae</name>
    <name type="common">Wheat head blight fungus</name>
    <name type="synonym">Fusarium graminearum</name>
    <dbReference type="NCBI Taxonomy" id="5518"/>
    <lineage>
        <taxon>Eukaryota</taxon>
        <taxon>Fungi</taxon>
        <taxon>Dikarya</taxon>
        <taxon>Ascomycota</taxon>
        <taxon>Pezizomycotina</taxon>
        <taxon>Sordariomycetes</taxon>
        <taxon>Hypocreomycetidae</taxon>
        <taxon>Hypocreales</taxon>
        <taxon>Nectriaceae</taxon>
        <taxon>Fusarium</taxon>
    </lineage>
</organism>
<evidence type="ECO:0000259" key="2">
    <source>
        <dbReference type="Pfam" id="PF00149"/>
    </source>
</evidence>
<dbReference type="InterPro" id="IPR050126">
    <property type="entry name" value="Ap4A_hydrolase"/>
</dbReference>
<feature type="region of interest" description="Disordered" evidence="1">
    <location>
        <begin position="133"/>
        <end position="157"/>
    </location>
</feature>
<dbReference type="EMBL" id="CAAKMV010000124">
    <property type="protein sequence ID" value="VIO56318.1"/>
    <property type="molecule type" value="Genomic_DNA"/>
</dbReference>
<dbReference type="CDD" id="cd00144">
    <property type="entry name" value="MPP_PPP_family"/>
    <property type="match status" value="1"/>
</dbReference>
<evidence type="ECO:0000256" key="1">
    <source>
        <dbReference type="SAM" id="MobiDB-lite"/>
    </source>
</evidence>
<gene>
    <name evidence="3" type="ORF">FUG_LOCUS211463</name>
</gene>
<reference evidence="3" key="1">
    <citation type="submission" date="2019-04" db="EMBL/GenBank/DDBJ databases">
        <authorList>
            <person name="Melise S."/>
            <person name="Noan J."/>
            <person name="Okalmin O."/>
        </authorList>
    </citation>
    <scope>NUCLEOTIDE SEQUENCE</scope>
    <source>
        <strain evidence="3">FN9</strain>
    </source>
</reference>
<feature type="compositionally biased region" description="Basic and acidic residues" evidence="1">
    <location>
        <begin position="134"/>
        <end position="143"/>
    </location>
</feature>
<accession>A0A4V6J7K2</accession>
<dbReference type="GO" id="GO:0006798">
    <property type="term" value="P:polyphosphate catabolic process"/>
    <property type="evidence" value="ECO:0007669"/>
    <property type="project" value="TreeGrafter"/>
</dbReference>
<dbReference type="InterPro" id="IPR029052">
    <property type="entry name" value="Metallo-depent_PP-like"/>
</dbReference>
<sequence>MSTRDVTEELSGLQVSSSDSAIAWHRLETQVQDVKLTGRIIIVGDVHGHLPELKNLLQKVSYDKKNGDQLIFVGDLINKGPDSPGVVQLAMDYDALAIRGNNEDRVLAAYSAIKRGQDSKLIEKWKQLALEAEESQKVEKSDAEQSSTTASKDELRSVSREDLKPYMAASDFATAANLSKEQITWLASRPLILRIKLPREATKSPWNAGTLIVAHGGLVPHVSLEEQDPWAVMNMRSLVYPDAEGSVSETVKADMIKGAKSRVRRYAAFQEASDEEVQAELVKYADIVKNGECFSGEQKDGVIGLPLECRDADWWIDAWNRWQNSIEDHEERSIVVYGHDARVGLQVGSEDAQVSRYTFGLDSGCVYGRNLTAMVIDKNADGGLSHEIIQVDAVKKAEDKVKGSA</sequence>
<dbReference type="Pfam" id="PF00149">
    <property type="entry name" value="Metallophos"/>
    <property type="match status" value="1"/>
</dbReference>
<proteinExistence type="predicted"/>
<dbReference type="InterPro" id="IPR004843">
    <property type="entry name" value="Calcineurin-like_PHP"/>
</dbReference>
<dbReference type="AlphaFoldDB" id="A0A4V6J7K2"/>
<dbReference type="PANTHER" id="PTHR42850">
    <property type="entry name" value="METALLOPHOSPHOESTERASE"/>
    <property type="match status" value="1"/>
</dbReference>
<name>A0A4V6J7K2_GIBZA</name>
<dbReference type="GO" id="GO:0005737">
    <property type="term" value="C:cytoplasm"/>
    <property type="evidence" value="ECO:0007669"/>
    <property type="project" value="TreeGrafter"/>
</dbReference>
<feature type="domain" description="Calcineurin-like phosphoesterase" evidence="2">
    <location>
        <begin position="39"/>
        <end position="114"/>
    </location>
</feature>
<dbReference type="Gene3D" id="3.60.21.10">
    <property type="match status" value="1"/>
</dbReference>
<evidence type="ECO:0000313" key="3">
    <source>
        <dbReference type="EMBL" id="VIO56318.1"/>
    </source>
</evidence>